<dbReference type="SMART" id="SM00256">
    <property type="entry name" value="FBOX"/>
    <property type="match status" value="1"/>
</dbReference>
<dbReference type="InterPro" id="IPR019587">
    <property type="entry name" value="Polyketide_cyclase/dehydratase"/>
</dbReference>
<comment type="similarity">
    <text evidence="3">Belongs to the PYR/PYL/RCAR abscisic acid intracellular receptor family.</text>
</comment>
<dbReference type="SUPFAM" id="SSF81383">
    <property type="entry name" value="F-box domain"/>
    <property type="match status" value="1"/>
</dbReference>
<name>A0A8T2X4I5_POPDE</name>
<dbReference type="PROSITE" id="PS50181">
    <property type="entry name" value="FBOX"/>
    <property type="match status" value="1"/>
</dbReference>
<dbReference type="EMBL" id="JACEGQ020000015">
    <property type="protein sequence ID" value="KAH8487574.1"/>
    <property type="molecule type" value="Genomic_DNA"/>
</dbReference>
<dbReference type="PANTHER" id="PTHR47602">
    <property type="entry name" value="F-BOX PROTEIN SKIP22"/>
    <property type="match status" value="1"/>
</dbReference>
<keyword evidence="9" id="KW-0650">Protein phosphatase inhibitor</keyword>
<dbReference type="Gene3D" id="3.30.530.20">
    <property type="match status" value="1"/>
</dbReference>
<dbReference type="Pfam" id="PF10604">
    <property type="entry name" value="Polyketide_cyc2"/>
    <property type="match status" value="1"/>
</dbReference>
<evidence type="ECO:0000256" key="2">
    <source>
        <dbReference type="ARBA" id="ARBA00004496"/>
    </source>
</evidence>
<keyword evidence="6" id="KW-1015">Disulfide bond</keyword>
<dbReference type="GO" id="GO:0005737">
    <property type="term" value="C:cytoplasm"/>
    <property type="evidence" value="ECO:0007669"/>
    <property type="project" value="UniProtKB-SubCell"/>
</dbReference>
<keyword evidence="5" id="KW-0938">Abscisic acid signaling pathway</keyword>
<proteinExistence type="inferred from homology"/>
<accession>A0A8T2X4I5</accession>
<dbReference type="CDD" id="cd22165">
    <property type="entry name" value="F-box_AtSKIP22-like"/>
    <property type="match status" value="1"/>
</dbReference>
<dbReference type="InterPro" id="IPR023393">
    <property type="entry name" value="START-like_dom_sf"/>
</dbReference>
<dbReference type="FunFam" id="3.30.530.20:FF:000013">
    <property type="entry name" value="Abscisic acid receptor PYL9"/>
    <property type="match status" value="1"/>
</dbReference>
<dbReference type="SUPFAM" id="SSF55961">
    <property type="entry name" value="Bet v1-like"/>
    <property type="match status" value="1"/>
</dbReference>
<evidence type="ECO:0000256" key="6">
    <source>
        <dbReference type="ARBA" id="ARBA00023157"/>
    </source>
</evidence>
<evidence type="ECO:0000259" key="10">
    <source>
        <dbReference type="PROSITE" id="PS50181"/>
    </source>
</evidence>
<comment type="caution">
    <text evidence="11">The sequence shown here is derived from an EMBL/GenBank/DDBJ whole genome shotgun (WGS) entry which is preliminary data.</text>
</comment>
<reference evidence="11" key="1">
    <citation type="journal article" date="2021" name="J. Hered.">
        <title>Genome Assembly of Salicaceae Populus deltoides (Eastern Cottonwood) I-69 Based on Nanopore Sequencing and Hi-C Technologies.</title>
        <authorList>
            <person name="Bai S."/>
            <person name="Wu H."/>
            <person name="Zhang J."/>
            <person name="Pan Z."/>
            <person name="Zhao W."/>
            <person name="Li Z."/>
            <person name="Tong C."/>
        </authorList>
    </citation>
    <scope>NUCLEOTIDE SEQUENCE</scope>
    <source>
        <tissue evidence="11">Leaf</tissue>
    </source>
</reference>
<dbReference type="CDD" id="cd07821">
    <property type="entry name" value="PYR_PYL_RCAR_like"/>
    <property type="match status" value="1"/>
</dbReference>
<dbReference type="Gene3D" id="1.20.1280.50">
    <property type="match status" value="1"/>
</dbReference>
<dbReference type="InterPro" id="IPR036047">
    <property type="entry name" value="F-box-like_dom_sf"/>
</dbReference>
<organism evidence="11 12">
    <name type="scientific">Populus deltoides</name>
    <name type="common">Eastern poplar</name>
    <name type="synonym">Eastern cottonwood</name>
    <dbReference type="NCBI Taxonomy" id="3696"/>
    <lineage>
        <taxon>Eukaryota</taxon>
        <taxon>Viridiplantae</taxon>
        <taxon>Streptophyta</taxon>
        <taxon>Embryophyta</taxon>
        <taxon>Tracheophyta</taxon>
        <taxon>Spermatophyta</taxon>
        <taxon>Magnoliopsida</taxon>
        <taxon>eudicotyledons</taxon>
        <taxon>Gunneridae</taxon>
        <taxon>Pentapetalae</taxon>
        <taxon>rosids</taxon>
        <taxon>fabids</taxon>
        <taxon>Malpighiales</taxon>
        <taxon>Salicaceae</taxon>
        <taxon>Saliceae</taxon>
        <taxon>Populus</taxon>
    </lineage>
</organism>
<comment type="subcellular location">
    <subcellularLocation>
        <location evidence="2">Cytoplasm</location>
    </subcellularLocation>
    <subcellularLocation>
        <location evidence="1">Nucleus</location>
    </subcellularLocation>
</comment>
<sequence length="656" mass="73317">MNGNCNGRGGVGCVESEYIRRHHTHDDLADHQCSSALVKHIKAPVQLVWSLVRRFDQPQKYKPFISRCVVLGNLEIGSLREVDVRSGLPATTSTERLELLDDDEHILSIRIVGGDHRLKNYSSIISLHPEIIDGRPGTLVIESFVVDVPDGNTKDETCYFVEALIKCNLKSLADVSEHLAVQDRTEPIDLTLVLMKPSRENLGNGRKVEIISRLPAFRSSDSIAVSFPIKDGIPCLVPRDGKAHICLLIERMSSMHLRQRILCNLLVLRLVTLLILGSCSPVREQARGHRGNVQEPTPDQLMSFPESEVFGFNKLENQDLFVRGHAGVQANDANSQETKSEISLDMLVQGQKGEQHEIGGSDTSDAVIERHGSLDSKGQSGETLETQELTSVEAMDIDTDVGGERFSEPYFMRKLLRKEMGGDGYSYKFLDIGVHAVFIESGFGGINSISGTQVDGFRLPEEQASKNLVISLCYTLPELLDGKNDGMNENDRSSMLYLENENFELWKIVKDGLVLPLLIDICKKVGLFLPPCLMRLPTELKLKILESLAAIDIAKMDSVSSEMQCLSSNNDPWQQKFVEEFGDGTGALGTVNWKEQFASYWENKKKRKRDVNAMARLSSSSALFLPNQEKFCWYFSTQWSSWSRISSISLKFCSKL</sequence>
<evidence type="ECO:0000256" key="7">
    <source>
        <dbReference type="ARBA" id="ARBA00023170"/>
    </source>
</evidence>
<dbReference type="InterPro" id="IPR001810">
    <property type="entry name" value="F-box_dom"/>
</dbReference>
<evidence type="ECO:0000256" key="9">
    <source>
        <dbReference type="ARBA" id="ARBA00023272"/>
    </source>
</evidence>
<keyword evidence="7" id="KW-0675">Receptor</keyword>
<evidence type="ECO:0000313" key="11">
    <source>
        <dbReference type="EMBL" id="KAH8487574.1"/>
    </source>
</evidence>
<feature type="domain" description="F-box" evidence="10">
    <location>
        <begin position="530"/>
        <end position="576"/>
    </location>
</feature>
<dbReference type="AlphaFoldDB" id="A0A8T2X4I5"/>
<dbReference type="Proteomes" id="UP000807159">
    <property type="component" value="Chromosome 15"/>
</dbReference>
<gene>
    <name evidence="11" type="ORF">H0E87_026227</name>
</gene>
<protein>
    <recommendedName>
        <fullName evidence="10">F-box domain-containing protein</fullName>
    </recommendedName>
</protein>
<dbReference type="GO" id="GO:0004864">
    <property type="term" value="F:protein phosphatase inhibitor activity"/>
    <property type="evidence" value="ECO:0007669"/>
    <property type="project" value="UniProtKB-KW"/>
</dbReference>
<dbReference type="GO" id="GO:0005634">
    <property type="term" value="C:nucleus"/>
    <property type="evidence" value="ECO:0007669"/>
    <property type="project" value="UniProtKB-SubCell"/>
</dbReference>
<dbReference type="PANTHER" id="PTHR47602:SF2">
    <property type="entry name" value="F-BOX PROTEIN SKIP22"/>
    <property type="match status" value="1"/>
</dbReference>
<evidence type="ECO:0000256" key="5">
    <source>
        <dbReference type="ARBA" id="ARBA00022682"/>
    </source>
</evidence>
<keyword evidence="8" id="KW-0539">Nucleus</keyword>
<evidence type="ECO:0000256" key="3">
    <source>
        <dbReference type="ARBA" id="ARBA00008594"/>
    </source>
</evidence>
<dbReference type="GO" id="GO:0009738">
    <property type="term" value="P:abscisic acid-activated signaling pathway"/>
    <property type="evidence" value="ECO:0007669"/>
    <property type="project" value="UniProtKB-KW"/>
</dbReference>
<evidence type="ECO:0000256" key="1">
    <source>
        <dbReference type="ARBA" id="ARBA00004123"/>
    </source>
</evidence>
<evidence type="ECO:0000256" key="8">
    <source>
        <dbReference type="ARBA" id="ARBA00023242"/>
    </source>
</evidence>
<evidence type="ECO:0000256" key="4">
    <source>
        <dbReference type="ARBA" id="ARBA00022490"/>
    </source>
</evidence>
<keyword evidence="4" id="KW-0963">Cytoplasm</keyword>
<keyword evidence="12" id="KW-1185">Reference proteome</keyword>
<evidence type="ECO:0000313" key="12">
    <source>
        <dbReference type="Proteomes" id="UP000807159"/>
    </source>
</evidence>